<evidence type="ECO:0000256" key="1">
    <source>
        <dbReference type="ARBA" id="ARBA00022553"/>
    </source>
</evidence>
<dbReference type="SUPFAM" id="SSF52172">
    <property type="entry name" value="CheY-like"/>
    <property type="match status" value="1"/>
</dbReference>
<comment type="caution">
    <text evidence="4">The sequence shown here is derived from an EMBL/GenBank/DDBJ whole genome shotgun (WGS) entry which is preliminary data.</text>
</comment>
<evidence type="ECO:0000259" key="3">
    <source>
        <dbReference type="PROSITE" id="PS50110"/>
    </source>
</evidence>
<dbReference type="Pfam" id="PF00072">
    <property type="entry name" value="Response_reg"/>
    <property type="match status" value="1"/>
</dbReference>
<dbReference type="PANTHER" id="PTHR44591:SF3">
    <property type="entry name" value="RESPONSE REGULATORY DOMAIN-CONTAINING PROTEIN"/>
    <property type="match status" value="1"/>
</dbReference>
<evidence type="ECO:0000313" key="5">
    <source>
        <dbReference type="Proteomes" id="UP000055019"/>
    </source>
</evidence>
<dbReference type="SMART" id="SM00448">
    <property type="entry name" value="REC"/>
    <property type="match status" value="1"/>
</dbReference>
<accession>A0A158KNW4</accession>
<feature type="modified residue" description="4-aspartylphosphate" evidence="2">
    <location>
        <position position="74"/>
    </location>
</feature>
<dbReference type="PANTHER" id="PTHR44591">
    <property type="entry name" value="STRESS RESPONSE REGULATOR PROTEIN 1"/>
    <property type="match status" value="1"/>
</dbReference>
<dbReference type="InterPro" id="IPR001789">
    <property type="entry name" value="Sig_transdc_resp-reg_receiver"/>
</dbReference>
<dbReference type="GO" id="GO:0000160">
    <property type="term" value="P:phosphorelay signal transduction system"/>
    <property type="evidence" value="ECO:0007669"/>
    <property type="project" value="InterPro"/>
</dbReference>
<dbReference type="Proteomes" id="UP000055019">
    <property type="component" value="Unassembled WGS sequence"/>
</dbReference>
<dbReference type="EMBL" id="FCOM02000041">
    <property type="protein sequence ID" value="SAL82439.1"/>
    <property type="molecule type" value="Genomic_DNA"/>
</dbReference>
<dbReference type="AlphaFoldDB" id="A0A158KNW4"/>
<evidence type="ECO:0000256" key="2">
    <source>
        <dbReference type="PROSITE-ProRule" id="PRU00169"/>
    </source>
</evidence>
<keyword evidence="1 2" id="KW-0597">Phosphoprotein</keyword>
<feature type="domain" description="Response regulatory" evidence="3">
    <location>
        <begin position="25"/>
        <end position="141"/>
    </location>
</feature>
<proteinExistence type="predicted"/>
<dbReference type="InterPro" id="IPR011006">
    <property type="entry name" value="CheY-like_superfamily"/>
</dbReference>
<dbReference type="InterPro" id="IPR050595">
    <property type="entry name" value="Bact_response_regulator"/>
</dbReference>
<reference evidence="4" key="1">
    <citation type="submission" date="2016-01" db="EMBL/GenBank/DDBJ databases">
        <authorList>
            <person name="Peeters C."/>
        </authorList>
    </citation>
    <scope>NUCLEOTIDE SEQUENCE [LARGE SCALE GENOMIC DNA]</scope>
    <source>
        <strain evidence="4">LMG 29317</strain>
    </source>
</reference>
<gene>
    <name evidence="4" type="ORF">AWB74_06271</name>
</gene>
<evidence type="ECO:0000313" key="4">
    <source>
        <dbReference type="EMBL" id="SAL82439.1"/>
    </source>
</evidence>
<dbReference type="CDD" id="cd00156">
    <property type="entry name" value="REC"/>
    <property type="match status" value="1"/>
</dbReference>
<keyword evidence="5" id="KW-1185">Reference proteome</keyword>
<dbReference type="RefSeq" id="WP_061150504.1">
    <property type="nucleotide sequence ID" value="NZ_FCOM02000041.1"/>
</dbReference>
<dbReference type="PROSITE" id="PS50110">
    <property type="entry name" value="RESPONSE_REGULATORY"/>
    <property type="match status" value="1"/>
</dbReference>
<dbReference type="OrthoDB" id="9131147at2"/>
<organism evidence="4 5">
    <name type="scientific">Caballeronia arvi</name>
    <dbReference type="NCBI Taxonomy" id="1777135"/>
    <lineage>
        <taxon>Bacteria</taxon>
        <taxon>Pseudomonadati</taxon>
        <taxon>Pseudomonadota</taxon>
        <taxon>Betaproteobacteria</taxon>
        <taxon>Burkholderiales</taxon>
        <taxon>Burkholderiaceae</taxon>
        <taxon>Caballeronia</taxon>
    </lineage>
</organism>
<dbReference type="Gene3D" id="3.40.50.2300">
    <property type="match status" value="1"/>
</dbReference>
<name>A0A158KNW4_9BURK</name>
<sequence>MQSEAPAVPGLWATRQFKAVHPPVAVLIVDDEPLSAEALAAALIAYGFRIRIADGGLAALQTPQAWTPHVVVLDIEMPNCDGFLVAEAMRGSTRFAVVPIIAYTSLAEADVIERGKSVEIDAFYRKGNALPGLFRMIEHVAPSAVT</sequence>
<protein>
    <submittedName>
        <fullName evidence="4">Response regulator receiver protein</fullName>
    </submittedName>
</protein>